<feature type="domain" description="Myotubularin phosphatase" evidence="2">
    <location>
        <begin position="72"/>
        <end position="386"/>
    </location>
</feature>
<evidence type="ECO:0000259" key="2">
    <source>
        <dbReference type="Pfam" id="PF06602"/>
    </source>
</evidence>
<dbReference type="PROSITE" id="PS00383">
    <property type="entry name" value="TYR_PHOSPHATASE_1"/>
    <property type="match status" value="1"/>
</dbReference>
<dbReference type="CDD" id="cd13213">
    <property type="entry name" value="PH-GRAM_MTMR14"/>
    <property type="match status" value="1"/>
</dbReference>
<dbReference type="Proteomes" id="UP001153620">
    <property type="component" value="Chromosome 2"/>
</dbReference>
<proteinExistence type="inferred from homology"/>
<dbReference type="GO" id="GO:0004438">
    <property type="term" value="F:phosphatidylinositol-3-phosphate phosphatase activity"/>
    <property type="evidence" value="ECO:0007669"/>
    <property type="project" value="InterPro"/>
</dbReference>
<dbReference type="PANTHER" id="PTHR13524">
    <property type="entry name" value="MYOTUBULARIN-RELATED"/>
    <property type="match status" value="1"/>
</dbReference>
<reference evidence="3" key="1">
    <citation type="submission" date="2022-01" db="EMBL/GenBank/DDBJ databases">
        <authorList>
            <person name="King R."/>
        </authorList>
    </citation>
    <scope>NUCLEOTIDE SEQUENCE</scope>
</reference>
<dbReference type="InterPro" id="IPR010569">
    <property type="entry name" value="Myotubularin-like_Pase_dom"/>
</dbReference>
<gene>
    <name evidence="3" type="ORF">CHIRRI_LOCUS5245</name>
</gene>
<dbReference type="PANTHER" id="PTHR13524:SF2">
    <property type="entry name" value="MYOTUBULARIN-RELATED PROTEIN 14"/>
    <property type="match status" value="1"/>
</dbReference>
<dbReference type="InterPro" id="IPR029021">
    <property type="entry name" value="Prot-tyrosine_phosphatase-like"/>
</dbReference>
<sequence>MNADILHQDIQNLLELFAKNCYKANDNSTNGNDVMQKCLVLMKIDYNVVEISNNLGELSSHYPSSILIPEYEYQNINNPINNSNTNRQETIYESIYDANKLRDLISKARFARCRARFPLPIILYRGKYICRSATLSGGPEIYTRSGFDYLFCGVDNSSVKAPLDEDAYEAQESSLNQDETTFSEEKNWQLFDRVRSQDIKLLKTLNVGTIIDFMVEKKKVKFLMNVTSSEKVDKEKRYQDFRIISLPYPGCEFFREFRDNNYSGEGLVFDWSHKSVDAEIGVPEDSISSQINIDWEKYKNWDLVQITQSYMKLMLKYLQDSSSGLLIHCISGWDRTPLFVSLLRLSLWADGVIHQSLNAIQILYFTIAYDWFLFGHNLPDRLQKGEEIFFFCFYVLKHLMDDEYSIAGQSHHYFRFRSSKQSSSGSSSIGVIRTDSDVFDGMLFDGDSRGSSISLNSTCSARSQQDHNLTASSNGVHDDSNANGSDFSWIQGQDGNNSFGCFSSIESATNMLNVSPQTQRRTSPMSVPKISGVNTENKIHRQRQESSSSVSVGSWQMISGTGSLRSQDSNIVVVNEYNHHPSINPNNNNTSINNAPLLSQSNTTNMCSTTQQNSSGSIMTINGSVNETSTIVDDDCFTANDYFMRRERLNSVRTLFYNCYSSTIGYQFKNGADSALGSLLGNFAEKVGLTTQRTPI</sequence>
<dbReference type="EMBL" id="OU895878">
    <property type="protein sequence ID" value="CAG9802333.1"/>
    <property type="molecule type" value="Genomic_DNA"/>
</dbReference>
<evidence type="ECO:0000313" key="3">
    <source>
        <dbReference type="EMBL" id="CAG9802333.1"/>
    </source>
</evidence>
<dbReference type="OrthoDB" id="2408718at2759"/>
<protein>
    <recommendedName>
        <fullName evidence="2">Myotubularin phosphatase domain-containing protein</fullName>
    </recommendedName>
</protein>
<reference evidence="3" key="2">
    <citation type="submission" date="2022-10" db="EMBL/GenBank/DDBJ databases">
        <authorList>
            <consortium name="ENA_rothamsted_submissions"/>
            <consortium name="culmorum"/>
            <person name="King R."/>
        </authorList>
    </citation>
    <scope>NUCLEOTIDE SEQUENCE</scope>
</reference>
<name>A0A9N9WSD8_9DIPT</name>
<dbReference type="InterPro" id="IPR039803">
    <property type="entry name" value="MTMR14_PH-GRAM"/>
</dbReference>
<dbReference type="InterPro" id="IPR016130">
    <property type="entry name" value="Tyr_Pase_AS"/>
</dbReference>
<keyword evidence="4" id="KW-1185">Reference proteome</keyword>
<dbReference type="Pfam" id="PF06602">
    <property type="entry name" value="Myotub-related"/>
    <property type="match status" value="1"/>
</dbReference>
<dbReference type="AlphaFoldDB" id="A0A9N9WSD8"/>
<organism evidence="3 4">
    <name type="scientific">Chironomus riparius</name>
    <dbReference type="NCBI Taxonomy" id="315576"/>
    <lineage>
        <taxon>Eukaryota</taxon>
        <taxon>Metazoa</taxon>
        <taxon>Ecdysozoa</taxon>
        <taxon>Arthropoda</taxon>
        <taxon>Hexapoda</taxon>
        <taxon>Insecta</taxon>
        <taxon>Pterygota</taxon>
        <taxon>Neoptera</taxon>
        <taxon>Endopterygota</taxon>
        <taxon>Diptera</taxon>
        <taxon>Nematocera</taxon>
        <taxon>Chironomoidea</taxon>
        <taxon>Chironomidae</taxon>
        <taxon>Chironominae</taxon>
        <taxon>Chironomus</taxon>
    </lineage>
</organism>
<evidence type="ECO:0000313" key="4">
    <source>
        <dbReference type="Proteomes" id="UP001153620"/>
    </source>
</evidence>
<accession>A0A9N9WSD8</accession>
<evidence type="ECO:0000256" key="1">
    <source>
        <dbReference type="ARBA" id="ARBA00007471"/>
    </source>
</evidence>
<dbReference type="Gene3D" id="3.90.190.10">
    <property type="entry name" value="Protein tyrosine phosphatase superfamily"/>
    <property type="match status" value="1"/>
</dbReference>
<dbReference type="SUPFAM" id="SSF52799">
    <property type="entry name" value="(Phosphotyrosine protein) phosphatases II"/>
    <property type="match status" value="1"/>
</dbReference>
<comment type="similarity">
    <text evidence="1">Belongs to the protein-tyrosine phosphatase family. Non-receptor class myotubularin subfamily.</text>
</comment>
<dbReference type="InterPro" id="IPR039802">
    <property type="entry name" value="MTMR14"/>
</dbReference>